<organism evidence="1">
    <name type="scientific">Rhizophora mucronata</name>
    <name type="common">Asiatic mangrove</name>
    <dbReference type="NCBI Taxonomy" id="61149"/>
    <lineage>
        <taxon>Eukaryota</taxon>
        <taxon>Viridiplantae</taxon>
        <taxon>Streptophyta</taxon>
        <taxon>Embryophyta</taxon>
        <taxon>Tracheophyta</taxon>
        <taxon>Spermatophyta</taxon>
        <taxon>Magnoliopsida</taxon>
        <taxon>eudicotyledons</taxon>
        <taxon>Gunneridae</taxon>
        <taxon>Pentapetalae</taxon>
        <taxon>rosids</taxon>
        <taxon>fabids</taxon>
        <taxon>Malpighiales</taxon>
        <taxon>Rhizophoraceae</taxon>
        <taxon>Rhizophora</taxon>
    </lineage>
</organism>
<evidence type="ECO:0000313" key="1">
    <source>
        <dbReference type="EMBL" id="MBX56636.1"/>
    </source>
</evidence>
<dbReference type="AlphaFoldDB" id="A0A2P2PPH0"/>
<sequence>MYLWEVLHHLGSHNNSVHAYQVGPKGSPNALPSLHKLTHKEVQGGQFFHLP</sequence>
<protein>
    <submittedName>
        <fullName evidence="1">Uncharacterized protein</fullName>
    </submittedName>
</protein>
<dbReference type="EMBL" id="GGEC01076152">
    <property type="protein sequence ID" value="MBX56636.1"/>
    <property type="molecule type" value="Transcribed_RNA"/>
</dbReference>
<accession>A0A2P2PPH0</accession>
<reference evidence="1" key="1">
    <citation type="submission" date="2018-02" db="EMBL/GenBank/DDBJ databases">
        <title>Rhizophora mucronata_Transcriptome.</title>
        <authorList>
            <person name="Meera S.P."/>
            <person name="Sreeshan A."/>
            <person name="Augustine A."/>
        </authorList>
    </citation>
    <scope>NUCLEOTIDE SEQUENCE</scope>
    <source>
        <tissue evidence="1">Leaf</tissue>
    </source>
</reference>
<proteinExistence type="predicted"/>
<name>A0A2P2PPH0_RHIMU</name>